<dbReference type="Pfam" id="PF00392">
    <property type="entry name" value="GntR"/>
    <property type="match status" value="1"/>
</dbReference>
<dbReference type="PANTHER" id="PTHR43537">
    <property type="entry name" value="TRANSCRIPTIONAL REGULATOR, GNTR FAMILY"/>
    <property type="match status" value="1"/>
</dbReference>
<dbReference type="Pfam" id="PF07729">
    <property type="entry name" value="FCD"/>
    <property type="match status" value="1"/>
</dbReference>
<accession>A0A5R9A497</accession>
<name>A0A5R9A497_9MICC</name>
<evidence type="ECO:0000313" key="5">
    <source>
        <dbReference type="EMBL" id="TLP72875.1"/>
    </source>
</evidence>
<reference evidence="5 6" key="1">
    <citation type="submission" date="2019-05" db="EMBL/GenBank/DDBJ databases">
        <title>Nesterenkonia sp. GY239, isolated from the Southern Atlantic Ocean.</title>
        <authorList>
            <person name="Zhang G."/>
        </authorList>
    </citation>
    <scope>NUCLEOTIDE SEQUENCE [LARGE SCALE GENOMIC DNA]</scope>
    <source>
        <strain evidence="5 6">GY239</strain>
    </source>
</reference>
<dbReference type="SMART" id="SM00345">
    <property type="entry name" value="HTH_GNTR"/>
    <property type="match status" value="1"/>
</dbReference>
<dbReference type="SMART" id="SM00895">
    <property type="entry name" value="FCD"/>
    <property type="match status" value="1"/>
</dbReference>
<dbReference type="OrthoDB" id="9816161at2"/>
<gene>
    <name evidence="5" type="ORF">FEF27_11160</name>
</gene>
<dbReference type="RefSeq" id="WP_138170963.1">
    <property type="nucleotide sequence ID" value="NZ_VAWA01000018.1"/>
</dbReference>
<dbReference type="EMBL" id="VAWA01000018">
    <property type="protein sequence ID" value="TLP72875.1"/>
    <property type="molecule type" value="Genomic_DNA"/>
</dbReference>
<feature type="domain" description="HTH gntR-type" evidence="4">
    <location>
        <begin position="8"/>
        <end position="75"/>
    </location>
</feature>
<dbReference type="PANTHER" id="PTHR43537:SF5">
    <property type="entry name" value="UXU OPERON TRANSCRIPTIONAL REGULATOR"/>
    <property type="match status" value="1"/>
</dbReference>
<dbReference type="SUPFAM" id="SSF46785">
    <property type="entry name" value="Winged helix' DNA-binding domain"/>
    <property type="match status" value="1"/>
</dbReference>
<dbReference type="SUPFAM" id="SSF48008">
    <property type="entry name" value="GntR ligand-binding domain-like"/>
    <property type="match status" value="1"/>
</dbReference>
<evidence type="ECO:0000259" key="4">
    <source>
        <dbReference type="PROSITE" id="PS50949"/>
    </source>
</evidence>
<comment type="caution">
    <text evidence="5">The sequence shown here is derived from an EMBL/GenBank/DDBJ whole genome shotgun (WGS) entry which is preliminary data.</text>
</comment>
<evidence type="ECO:0000256" key="3">
    <source>
        <dbReference type="ARBA" id="ARBA00023163"/>
    </source>
</evidence>
<dbReference type="InterPro" id="IPR008920">
    <property type="entry name" value="TF_FadR/GntR_C"/>
</dbReference>
<keyword evidence="3" id="KW-0804">Transcription</keyword>
<dbReference type="PROSITE" id="PS50949">
    <property type="entry name" value="HTH_GNTR"/>
    <property type="match status" value="1"/>
</dbReference>
<keyword evidence="2" id="KW-0238">DNA-binding</keyword>
<dbReference type="InterPro" id="IPR036388">
    <property type="entry name" value="WH-like_DNA-bd_sf"/>
</dbReference>
<dbReference type="GO" id="GO:0003677">
    <property type="term" value="F:DNA binding"/>
    <property type="evidence" value="ECO:0007669"/>
    <property type="project" value="UniProtKB-KW"/>
</dbReference>
<dbReference type="Proteomes" id="UP000306544">
    <property type="component" value="Unassembled WGS sequence"/>
</dbReference>
<evidence type="ECO:0000256" key="1">
    <source>
        <dbReference type="ARBA" id="ARBA00023015"/>
    </source>
</evidence>
<dbReference type="InterPro" id="IPR036390">
    <property type="entry name" value="WH_DNA-bd_sf"/>
</dbReference>
<dbReference type="InterPro" id="IPR011711">
    <property type="entry name" value="GntR_C"/>
</dbReference>
<keyword evidence="1" id="KW-0805">Transcription regulation</keyword>
<dbReference type="Gene3D" id="1.20.120.530">
    <property type="entry name" value="GntR ligand-binding domain-like"/>
    <property type="match status" value="1"/>
</dbReference>
<proteinExistence type="predicted"/>
<dbReference type="CDD" id="cd07377">
    <property type="entry name" value="WHTH_GntR"/>
    <property type="match status" value="1"/>
</dbReference>
<dbReference type="GO" id="GO:0003700">
    <property type="term" value="F:DNA-binding transcription factor activity"/>
    <property type="evidence" value="ECO:0007669"/>
    <property type="project" value="InterPro"/>
</dbReference>
<dbReference type="AlphaFoldDB" id="A0A5R9A497"/>
<dbReference type="InterPro" id="IPR000524">
    <property type="entry name" value="Tscrpt_reg_HTH_GntR"/>
</dbReference>
<evidence type="ECO:0000256" key="2">
    <source>
        <dbReference type="ARBA" id="ARBA00023125"/>
    </source>
</evidence>
<dbReference type="Gene3D" id="1.10.10.10">
    <property type="entry name" value="Winged helix-like DNA-binding domain superfamily/Winged helix DNA-binding domain"/>
    <property type="match status" value="1"/>
</dbReference>
<sequence>MTDSLRERPLGERLAELLRKQILNGDLAPGTEIRQEALARQYEVSRIPVREALQNLERDGFVVVKPNRRVVIAEVTSGDLNDHYEARALIEGALAKRAAAQSRGSADLREAYLVGEKLLGTADTGALVRANEIFHRAVWEASGSTRLYALANQLWTGIPPYRAFLFPEGIRASIEEHSRILEAINSGDEDLAQEHMSQHILGARDDVLRARQTQAPAEELHT</sequence>
<keyword evidence="6" id="KW-1185">Reference proteome</keyword>
<evidence type="ECO:0000313" key="6">
    <source>
        <dbReference type="Proteomes" id="UP000306544"/>
    </source>
</evidence>
<organism evidence="5 6">
    <name type="scientific">Nesterenkonia sphaerica</name>
    <dbReference type="NCBI Taxonomy" id="1804988"/>
    <lineage>
        <taxon>Bacteria</taxon>
        <taxon>Bacillati</taxon>
        <taxon>Actinomycetota</taxon>
        <taxon>Actinomycetes</taxon>
        <taxon>Micrococcales</taxon>
        <taxon>Micrococcaceae</taxon>
        <taxon>Nesterenkonia</taxon>
    </lineage>
</organism>
<protein>
    <submittedName>
        <fullName evidence="5">GntR family transcriptional regulator</fullName>
    </submittedName>
</protein>